<comment type="caution">
    <text evidence="7">The sequence shown here is derived from an EMBL/GenBank/DDBJ whole genome shotgun (WGS) entry which is preliminary data.</text>
</comment>
<proteinExistence type="predicted"/>
<evidence type="ECO:0000256" key="1">
    <source>
        <dbReference type="ARBA" id="ARBA00004141"/>
    </source>
</evidence>
<feature type="transmembrane region" description="Helical" evidence="6">
    <location>
        <begin position="61"/>
        <end position="79"/>
    </location>
</feature>
<dbReference type="Pfam" id="PF04610">
    <property type="entry name" value="TrbL"/>
    <property type="match status" value="1"/>
</dbReference>
<dbReference type="NCBIfam" id="TIGR02783">
    <property type="entry name" value="TrbL_P"/>
    <property type="match status" value="1"/>
</dbReference>
<organism evidence="7 8">
    <name type="scientific">Candidatus Glomeribacter gigasporarum BEG34</name>
    <dbReference type="NCBI Taxonomy" id="1070319"/>
    <lineage>
        <taxon>Bacteria</taxon>
        <taxon>Pseudomonadati</taxon>
        <taxon>Pseudomonadota</taxon>
        <taxon>Betaproteobacteria</taxon>
        <taxon>Burkholderiales</taxon>
        <taxon>Burkholderiaceae</taxon>
        <taxon>Candidatus Glomeribacter</taxon>
    </lineage>
</organism>
<dbReference type="STRING" id="1070319.CAGGBEG34_200003"/>
<evidence type="ECO:0000256" key="6">
    <source>
        <dbReference type="SAM" id="Phobius"/>
    </source>
</evidence>
<comment type="subcellular location">
    <subcellularLocation>
        <location evidence="1">Membrane</location>
        <topology evidence="1">Multi-pass membrane protein</topology>
    </subcellularLocation>
</comment>
<dbReference type="GO" id="GO:0030255">
    <property type="term" value="P:protein secretion by the type IV secretion system"/>
    <property type="evidence" value="ECO:0007669"/>
    <property type="project" value="InterPro"/>
</dbReference>
<feature type="region of interest" description="Disordered" evidence="5">
    <location>
        <begin position="365"/>
        <end position="389"/>
    </location>
</feature>
<accession>G2J8A8</accession>
<feature type="transmembrane region" description="Helical" evidence="6">
    <location>
        <begin position="91"/>
        <end position="112"/>
    </location>
</feature>
<keyword evidence="8" id="KW-1185">Reference proteome</keyword>
<evidence type="ECO:0000256" key="5">
    <source>
        <dbReference type="SAM" id="MobiDB-lite"/>
    </source>
</evidence>
<dbReference type="OrthoDB" id="8525003at2"/>
<name>G2J8A8_9BURK</name>
<evidence type="ECO:0000313" key="8">
    <source>
        <dbReference type="Proteomes" id="UP000054051"/>
    </source>
</evidence>
<dbReference type="InterPro" id="IPR007688">
    <property type="entry name" value="Conjugal_tfr_TrbL/VirB6"/>
</dbReference>
<evidence type="ECO:0000256" key="3">
    <source>
        <dbReference type="ARBA" id="ARBA00022989"/>
    </source>
</evidence>
<feature type="transmembrane region" description="Helical" evidence="6">
    <location>
        <begin position="218"/>
        <end position="237"/>
    </location>
</feature>
<feature type="transmembrane region" description="Helical" evidence="6">
    <location>
        <begin position="194"/>
        <end position="212"/>
    </location>
</feature>
<gene>
    <name evidence="7" type="ORF">CAGGBEG34_200003</name>
</gene>
<evidence type="ECO:0000256" key="4">
    <source>
        <dbReference type="ARBA" id="ARBA00023136"/>
    </source>
</evidence>
<evidence type="ECO:0000256" key="2">
    <source>
        <dbReference type="ARBA" id="ARBA00022692"/>
    </source>
</evidence>
<dbReference type="RefSeq" id="WP_006682248.1">
    <property type="nucleotide sequence ID" value="NZ_CAFB01000037.1"/>
</dbReference>
<dbReference type="eggNOG" id="COG3846">
    <property type="taxonomic scope" value="Bacteria"/>
</dbReference>
<keyword evidence="2 6" id="KW-0812">Transmembrane</keyword>
<dbReference type="Proteomes" id="UP000054051">
    <property type="component" value="Unassembled WGS sequence"/>
</dbReference>
<keyword evidence="3 6" id="KW-1133">Transmembrane helix</keyword>
<protein>
    <submittedName>
        <fullName evidence="7">Putative conjugal transfer protein trbL</fullName>
    </submittedName>
</protein>
<reference evidence="7 8" key="1">
    <citation type="submission" date="2011-08" db="EMBL/GenBank/DDBJ databases">
        <title>The genome of the obligate endobacterium of an arbuscular mycorrhizal fungus reveals an interphylum network of nutritional interactions.</title>
        <authorList>
            <person name="Ghignone S."/>
            <person name="Salvioli A."/>
            <person name="Anca I."/>
            <person name="Lumini E."/>
            <person name="Ortu G."/>
            <person name="Petiti L."/>
            <person name="Cruveiller S."/>
            <person name="Bianciotto V."/>
            <person name="Piffanelli P."/>
            <person name="Lanfranco L."/>
            <person name="Bonfante P."/>
        </authorList>
    </citation>
    <scope>NUCLEOTIDE SEQUENCE [LARGE SCALE GENOMIC DNA]</scope>
    <source>
        <strain evidence="7 8">BEG34</strain>
    </source>
</reference>
<feature type="transmembrane region" description="Helical" evidence="6">
    <location>
        <begin position="258"/>
        <end position="277"/>
    </location>
</feature>
<evidence type="ECO:0000313" key="7">
    <source>
        <dbReference type="EMBL" id="CCD29005.1"/>
    </source>
</evidence>
<sequence length="389" mass="41794">MHPLDGAARLARRAAVLLIFISAPLVACAQDRFSFLNAVNTRFGVLQQSWYAIISIYAQRLFWGLAAIDFGWTALTLILDQNDLLEFFGVLVRKIITLGFFFGLLKMAGVWIPDIIDSFRRIGAAAGAVPATTTPDGVVNEGYELALGAFQAMRELGVLDAIAVVLPVVLLAVLIFLAFLLIAAQLLVTQIESYLCIGAGVILLGFGGARWTEDIAATYMRYALLVGLKLMILYLVIGAGQTLFDGLKLDPNHLIHSCLAVAGSALVYAYLTTQVPAMVRAMLLDTSSLFGEGVPRAALRTGAAVALASGSAAIAGVKALYRRYASTASSEHELTQAVNVERHLKHRPELYRAQDEAQIGARTGTHLDSLGLPHRTLGSKPHPAPPRDS</sequence>
<dbReference type="GO" id="GO:0016020">
    <property type="term" value="C:membrane"/>
    <property type="evidence" value="ECO:0007669"/>
    <property type="project" value="UniProtKB-SubCell"/>
</dbReference>
<keyword evidence="4 6" id="KW-0472">Membrane</keyword>
<dbReference type="EMBL" id="CAFB01000037">
    <property type="protein sequence ID" value="CCD29005.1"/>
    <property type="molecule type" value="Genomic_DNA"/>
</dbReference>
<dbReference type="InterPro" id="IPR014150">
    <property type="entry name" value="Conjugal_tfr_TrbL"/>
</dbReference>
<feature type="transmembrane region" description="Helical" evidence="6">
    <location>
        <begin position="161"/>
        <end position="182"/>
    </location>
</feature>
<dbReference type="AlphaFoldDB" id="G2J8A8"/>